<evidence type="ECO:0000256" key="1">
    <source>
        <dbReference type="ARBA" id="ARBA00004123"/>
    </source>
</evidence>
<dbReference type="STRING" id="361077.A0A151ZDR5"/>
<dbReference type="AlphaFoldDB" id="A0A151ZDR5"/>
<name>A0A151ZDR5_TIELA</name>
<reference evidence="5 6" key="1">
    <citation type="submission" date="2015-12" db="EMBL/GenBank/DDBJ databases">
        <title>Dictyostelia acquired genes for synthesis and detection of signals that induce cell-type specialization by lateral gene transfer from prokaryotes.</title>
        <authorList>
            <person name="Gloeckner G."/>
            <person name="Schaap P."/>
        </authorList>
    </citation>
    <scope>NUCLEOTIDE SEQUENCE [LARGE SCALE GENOMIC DNA]</scope>
    <source>
        <strain evidence="5 6">TK</strain>
    </source>
</reference>
<feature type="compositionally biased region" description="Acidic residues" evidence="4">
    <location>
        <begin position="174"/>
        <end position="191"/>
    </location>
</feature>
<evidence type="ECO:0000256" key="3">
    <source>
        <dbReference type="ARBA" id="ARBA00023242"/>
    </source>
</evidence>
<feature type="compositionally biased region" description="Basic and acidic residues" evidence="4">
    <location>
        <begin position="131"/>
        <end position="149"/>
    </location>
</feature>
<dbReference type="FunCoup" id="A0A151ZDR5">
    <property type="interactions" value="4"/>
</dbReference>
<accession>A0A151ZDR5</accession>
<evidence type="ECO:0000313" key="5">
    <source>
        <dbReference type="EMBL" id="KYQ92087.1"/>
    </source>
</evidence>
<dbReference type="Proteomes" id="UP000076078">
    <property type="component" value="Unassembled WGS sequence"/>
</dbReference>
<feature type="region of interest" description="Disordered" evidence="4">
    <location>
        <begin position="80"/>
        <end position="191"/>
    </location>
</feature>
<comment type="subcellular location">
    <subcellularLocation>
        <location evidence="1">Nucleus</location>
    </subcellularLocation>
</comment>
<dbReference type="InterPro" id="IPR024661">
    <property type="entry name" value="RNA_pol_III_Rpc31"/>
</dbReference>
<feature type="compositionally biased region" description="Basic and acidic residues" evidence="4">
    <location>
        <begin position="80"/>
        <end position="104"/>
    </location>
</feature>
<proteinExistence type="inferred from homology"/>
<gene>
    <name evidence="5" type="ORF">DLAC_06924</name>
</gene>
<evidence type="ECO:0000256" key="4">
    <source>
        <dbReference type="SAM" id="MobiDB-lite"/>
    </source>
</evidence>
<protein>
    <recommendedName>
        <fullName evidence="7">DNA-directed RNA polymerase III subunit</fullName>
    </recommendedName>
</protein>
<dbReference type="OMA" id="RYSNRFT"/>
<keyword evidence="6" id="KW-1185">Reference proteome</keyword>
<dbReference type="GO" id="GO:0006383">
    <property type="term" value="P:transcription by RNA polymerase III"/>
    <property type="evidence" value="ECO:0007669"/>
    <property type="project" value="InterPro"/>
</dbReference>
<dbReference type="InParanoid" id="A0A151ZDR5"/>
<evidence type="ECO:0008006" key="7">
    <source>
        <dbReference type="Google" id="ProtNLM"/>
    </source>
</evidence>
<dbReference type="EMBL" id="LODT01000031">
    <property type="protein sequence ID" value="KYQ92087.1"/>
    <property type="molecule type" value="Genomic_DNA"/>
</dbReference>
<feature type="compositionally biased region" description="Basic residues" evidence="4">
    <location>
        <begin position="121"/>
        <end position="130"/>
    </location>
</feature>
<sequence length="191" mass="22331">MFGNRFGGGSGNAAFDRKKDDDDDDEEKEEVNSKIPKPLYPIRKDIPQIPRKTLDTYSLVHKLIRIRNRFEYSIYHLRTDEESKPDGIDRHSNRFKTSRKDQNPLEKQLNLDYFPQELTQNRRKARKKKKNIDFKNLDAMQKQEEKGEKSDEESGTESEDSSLESETSEHPEFSDDEDISDGDDGDKEQTL</sequence>
<comment type="caution">
    <text evidence="5">The sequence shown here is derived from an EMBL/GenBank/DDBJ whole genome shotgun (WGS) entry which is preliminary data.</text>
</comment>
<dbReference type="GO" id="GO:0005666">
    <property type="term" value="C:RNA polymerase III complex"/>
    <property type="evidence" value="ECO:0007669"/>
    <property type="project" value="TreeGrafter"/>
</dbReference>
<organism evidence="5 6">
    <name type="scientific">Tieghemostelium lacteum</name>
    <name type="common">Slime mold</name>
    <name type="synonym">Dictyostelium lacteum</name>
    <dbReference type="NCBI Taxonomy" id="361077"/>
    <lineage>
        <taxon>Eukaryota</taxon>
        <taxon>Amoebozoa</taxon>
        <taxon>Evosea</taxon>
        <taxon>Eumycetozoa</taxon>
        <taxon>Dictyostelia</taxon>
        <taxon>Dictyosteliales</taxon>
        <taxon>Raperosteliaceae</taxon>
        <taxon>Tieghemostelium</taxon>
    </lineage>
</organism>
<comment type="similarity">
    <text evidence="2">Belongs to the eukaryotic RPC7 RNA polymerase subunit family.</text>
</comment>
<dbReference type="OrthoDB" id="20830at2759"/>
<feature type="compositionally biased region" description="Gly residues" evidence="4">
    <location>
        <begin position="1"/>
        <end position="11"/>
    </location>
</feature>
<keyword evidence="3" id="KW-0539">Nucleus</keyword>
<evidence type="ECO:0000313" key="6">
    <source>
        <dbReference type="Proteomes" id="UP000076078"/>
    </source>
</evidence>
<dbReference type="PANTHER" id="PTHR15367:SF2">
    <property type="entry name" value="DNA-DIRECTED RNA POLYMERASE III SUBUNIT"/>
    <property type="match status" value="1"/>
</dbReference>
<evidence type="ECO:0000256" key="2">
    <source>
        <dbReference type="ARBA" id="ARBA00008352"/>
    </source>
</evidence>
<feature type="compositionally biased region" description="Acidic residues" evidence="4">
    <location>
        <begin position="150"/>
        <end position="163"/>
    </location>
</feature>
<dbReference type="PANTHER" id="PTHR15367">
    <property type="entry name" value="DNA-DIRECTED RNA POLYMERASE III"/>
    <property type="match status" value="1"/>
</dbReference>
<feature type="region of interest" description="Disordered" evidence="4">
    <location>
        <begin position="1"/>
        <end position="42"/>
    </location>
</feature>